<protein>
    <submittedName>
        <fullName evidence="2">Uncharacterized protein</fullName>
    </submittedName>
</protein>
<name>A0A8K1LRU7_9PASS</name>
<accession>A0A8K1LRU7</accession>
<gene>
    <name evidence="2" type="ORF">HGM15179_003712</name>
</gene>
<feature type="region of interest" description="Disordered" evidence="1">
    <location>
        <begin position="40"/>
        <end position="108"/>
    </location>
</feature>
<dbReference type="AlphaFoldDB" id="A0A8K1LRU7"/>
<evidence type="ECO:0000256" key="1">
    <source>
        <dbReference type="SAM" id="MobiDB-lite"/>
    </source>
</evidence>
<dbReference type="Proteomes" id="UP000796761">
    <property type="component" value="Unassembled WGS sequence"/>
</dbReference>
<dbReference type="EMBL" id="SWJQ01000073">
    <property type="protein sequence ID" value="TRZ23418.1"/>
    <property type="molecule type" value="Genomic_DNA"/>
</dbReference>
<evidence type="ECO:0000313" key="3">
    <source>
        <dbReference type="Proteomes" id="UP000796761"/>
    </source>
</evidence>
<reference evidence="2" key="1">
    <citation type="submission" date="2019-04" db="EMBL/GenBank/DDBJ databases">
        <title>Genome assembly of Zosterops borbonicus 15179.</title>
        <authorList>
            <person name="Leroy T."/>
            <person name="Anselmetti Y."/>
            <person name="Tilak M.-K."/>
            <person name="Nabholz B."/>
        </authorList>
    </citation>
    <scope>NUCLEOTIDE SEQUENCE</scope>
    <source>
        <strain evidence="2">HGM_15179</strain>
        <tissue evidence="2">Muscle</tissue>
    </source>
</reference>
<organism evidence="2 3">
    <name type="scientific">Zosterops borbonicus</name>
    <dbReference type="NCBI Taxonomy" id="364589"/>
    <lineage>
        <taxon>Eukaryota</taxon>
        <taxon>Metazoa</taxon>
        <taxon>Chordata</taxon>
        <taxon>Craniata</taxon>
        <taxon>Vertebrata</taxon>
        <taxon>Euteleostomi</taxon>
        <taxon>Archelosauria</taxon>
        <taxon>Archosauria</taxon>
        <taxon>Dinosauria</taxon>
        <taxon>Saurischia</taxon>
        <taxon>Theropoda</taxon>
        <taxon>Coelurosauria</taxon>
        <taxon>Aves</taxon>
        <taxon>Neognathae</taxon>
        <taxon>Neoaves</taxon>
        <taxon>Telluraves</taxon>
        <taxon>Australaves</taxon>
        <taxon>Passeriformes</taxon>
        <taxon>Sylvioidea</taxon>
        <taxon>Zosteropidae</taxon>
        <taxon>Zosterops</taxon>
    </lineage>
</organism>
<sequence>MNCDDENRMHNIDMWAREQGDGMANLRMKPVVEILMSQLKEQPVCRLKGRQEKKVSKEEKEGRHRGRGQDKGGEKEKREKEEKRRERREEKRREEKRREEKRREEKKK</sequence>
<proteinExistence type="predicted"/>
<keyword evidence="3" id="KW-1185">Reference proteome</keyword>
<comment type="caution">
    <text evidence="2">The sequence shown here is derived from an EMBL/GenBank/DDBJ whole genome shotgun (WGS) entry which is preliminary data.</text>
</comment>
<feature type="compositionally biased region" description="Basic and acidic residues" evidence="1">
    <location>
        <begin position="49"/>
        <end position="108"/>
    </location>
</feature>
<evidence type="ECO:0000313" key="2">
    <source>
        <dbReference type="EMBL" id="TRZ23418.1"/>
    </source>
</evidence>